<accession>A0ACC1SA30</accession>
<gene>
    <name evidence="1" type="ORF">NM208_g7190</name>
</gene>
<name>A0ACC1SA30_9HYPO</name>
<protein>
    <submittedName>
        <fullName evidence="1">Uncharacterized protein</fullName>
    </submittedName>
</protein>
<reference evidence="1" key="1">
    <citation type="submission" date="2022-08" db="EMBL/GenBank/DDBJ databases">
        <title>Genome Sequence of Fusarium decemcellulare.</title>
        <authorList>
            <person name="Buettner E."/>
        </authorList>
    </citation>
    <scope>NUCLEOTIDE SEQUENCE</scope>
    <source>
        <strain evidence="1">Babe19</strain>
    </source>
</reference>
<evidence type="ECO:0000313" key="2">
    <source>
        <dbReference type="Proteomes" id="UP001148629"/>
    </source>
</evidence>
<keyword evidence="2" id="KW-1185">Reference proteome</keyword>
<sequence>MPYIYEPLTGDEIRLLTLDPIQDDDNTSPISCSLEHVSLPPLAQAIHEIGYKGEDHVWPEIYRPCDASPLFRGRLDPSGPPKNFPTAIPITHETTDVSVEEGRHWRYAWGDYMALSYCWGPPEPRHIIKLNGHGFSVSSNLFNALQLLRRSQRVRQGFKLWIDAICINQDDIAERSQQVLRMRDIYDLSWQVITYLGAESDGSELAMTAFRWMASRVERGENLNGFYREPTKIGFPMSGSMVVTWSSIMRGAVYKAIFYLLTRNYWRRMWILQEVAMAREDAPVACGDEYVSWRQISNAAKFIELDEGRFDREVIKYAFPKEAQHGTFEFARGRLGEKGGWSAEGTWELLLDMLDLRTSQRQAPGSESSIDFLKLLLLARKANATNNKDKVYGILGIRMVAERLALIPDYNLSISDIYQSFSEELVSKGDLNILRLVSRYRAKIRSRWNFGHSLVIEGKPVVNSLLSSVRKGLSKDPPEENWVGDECSHELPSWAVCWSCKPAPTAHLRGQYRAGGCLSSPPPSISGSCLVVRGIVLDTVSSLSSFHPEEADSTYPFNGSSTTTSAYGDLEATRAAFWRTVIGNTTADGTYPAPESYSVLIDRLLWKFGSSDVEANGFGLHEVTNRNKMLRLSGYSLEQLAFGEKKDSWFSSKGKEKETKDHQHHLTPDQLAAMSWAMNAVAWRRLVGTEGGRMGLACSGTQAGDSVAVLLGCDVPMVLRRRGEGGWTVVGECYLHGVMDGEALETRAEDIGEIVLH</sequence>
<organism evidence="1 2">
    <name type="scientific">Fusarium decemcellulare</name>
    <dbReference type="NCBI Taxonomy" id="57161"/>
    <lineage>
        <taxon>Eukaryota</taxon>
        <taxon>Fungi</taxon>
        <taxon>Dikarya</taxon>
        <taxon>Ascomycota</taxon>
        <taxon>Pezizomycotina</taxon>
        <taxon>Sordariomycetes</taxon>
        <taxon>Hypocreomycetidae</taxon>
        <taxon>Hypocreales</taxon>
        <taxon>Nectriaceae</taxon>
        <taxon>Fusarium</taxon>
        <taxon>Fusarium decemcellulare species complex</taxon>
    </lineage>
</organism>
<proteinExistence type="predicted"/>
<evidence type="ECO:0000313" key="1">
    <source>
        <dbReference type="EMBL" id="KAJ3535301.1"/>
    </source>
</evidence>
<comment type="caution">
    <text evidence="1">The sequence shown here is derived from an EMBL/GenBank/DDBJ whole genome shotgun (WGS) entry which is preliminary data.</text>
</comment>
<dbReference type="EMBL" id="JANRMS010000721">
    <property type="protein sequence ID" value="KAJ3535301.1"/>
    <property type="molecule type" value="Genomic_DNA"/>
</dbReference>
<dbReference type="Proteomes" id="UP001148629">
    <property type="component" value="Unassembled WGS sequence"/>
</dbReference>